<accession>A0A225WUW4</accession>
<dbReference type="OrthoDB" id="126982at2759"/>
<dbReference type="EMBL" id="NBNE01000221">
    <property type="protein sequence ID" value="OWZ21472.1"/>
    <property type="molecule type" value="Genomic_DNA"/>
</dbReference>
<dbReference type="AlphaFoldDB" id="A0A225WUW4"/>
<comment type="caution">
    <text evidence="1">The sequence shown here is derived from an EMBL/GenBank/DDBJ whole genome shotgun (WGS) entry which is preliminary data.</text>
</comment>
<dbReference type="Proteomes" id="UP000198211">
    <property type="component" value="Unassembled WGS sequence"/>
</dbReference>
<sequence length="114" mass="12889">MLQNKRALVKDHFANSLLYDDHGVADKNSNPPIDFDRITARSHGQNKVGKDPMSFGLYKQVAMVMLQSTSRDMIFAKAFMILSWNIMSRAANTVSIVMDTRRGVKMRCVSISHI</sequence>
<proteinExistence type="predicted"/>
<name>A0A225WUW4_9STRA</name>
<organism evidence="1 2">
    <name type="scientific">Phytophthora megakarya</name>
    <dbReference type="NCBI Taxonomy" id="4795"/>
    <lineage>
        <taxon>Eukaryota</taxon>
        <taxon>Sar</taxon>
        <taxon>Stramenopiles</taxon>
        <taxon>Oomycota</taxon>
        <taxon>Peronosporomycetes</taxon>
        <taxon>Peronosporales</taxon>
        <taxon>Peronosporaceae</taxon>
        <taxon>Phytophthora</taxon>
    </lineage>
</organism>
<evidence type="ECO:0000313" key="2">
    <source>
        <dbReference type="Proteomes" id="UP000198211"/>
    </source>
</evidence>
<reference evidence="2" key="1">
    <citation type="submission" date="2017-03" db="EMBL/GenBank/DDBJ databases">
        <title>Phytopthora megakarya and P. palmivora, two closely related causual agents of cacao black pod achieved similar genome size and gene model numbers by different mechanisms.</title>
        <authorList>
            <person name="Ali S."/>
            <person name="Shao J."/>
            <person name="Larry D.J."/>
            <person name="Kronmiller B."/>
            <person name="Shen D."/>
            <person name="Strem M.D."/>
            <person name="Melnick R.L."/>
            <person name="Guiltinan M.J."/>
            <person name="Tyler B.M."/>
            <person name="Meinhardt L.W."/>
            <person name="Bailey B.A."/>
        </authorList>
    </citation>
    <scope>NUCLEOTIDE SEQUENCE [LARGE SCALE GENOMIC DNA]</scope>
    <source>
        <strain evidence="2">zdho120</strain>
    </source>
</reference>
<protein>
    <submittedName>
        <fullName evidence="1">Uncharacterized protein</fullName>
    </submittedName>
</protein>
<gene>
    <name evidence="1" type="ORF">PHMEG_0003976</name>
</gene>
<keyword evidence="2" id="KW-1185">Reference proteome</keyword>
<evidence type="ECO:0000313" key="1">
    <source>
        <dbReference type="EMBL" id="OWZ21472.1"/>
    </source>
</evidence>